<reference evidence="6 7" key="1">
    <citation type="submission" date="2024-06" db="EMBL/GenBank/DDBJ databases">
        <title>Genomic Encyclopedia of Type Strains, Phase IV (KMG-IV): sequencing the most valuable type-strain genomes for metagenomic binning, comparative biology and taxonomic classification.</title>
        <authorList>
            <person name="Goeker M."/>
        </authorList>
    </citation>
    <scope>NUCLEOTIDE SEQUENCE [LARGE SCALE GENOMIC DNA]</scope>
    <source>
        <strain evidence="6 7">DSM 29492</strain>
    </source>
</reference>
<comment type="similarity">
    <text evidence="1">Belongs to the ABC transporter superfamily.</text>
</comment>
<dbReference type="RefSeq" id="WP_257465289.1">
    <property type="nucleotide sequence ID" value="NZ_BAABXP010000007.1"/>
</dbReference>
<comment type="caution">
    <text evidence="6">The sequence shown here is derived from an EMBL/GenBank/DDBJ whole genome shotgun (WGS) entry which is preliminary data.</text>
</comment>
<keyword evidence="4" id="KW-0067">ATP-binding</keyword>
<dbReference type="Proteomes" id="UP001549106">
    <property type="component" value="Unassembled WGS sequence"/>
</dbReference>
<protein>
    <submittedName>
        <fullName evidence="6">ABC-type multidrug transport system ATPase subunit</fullName>
    </submittedName>
</protein>
<dbReference type="SUPFAM" id="SSF52540">
    <property type="entry name" value="P-loop containing nucleoside triphosphate hydrolases"/>
    <property type="match status" value="1"/>
</dbReference>
<name>A0ABV2M5J1_9FIRM</name>
<keyword evidence="3" id="KW-0547">Nucleotide-binding</keyword>
<dbReference type="PROSITE" id="PS50893">
    <property type="entry name" value="ABC_TRANSPORTER_2"/>
    <property type="match status" value="1"/>
</dbReference>
<dbReference type="PANTHER" id="PTHR43335">
    <property type="entry name" value="ABC TRANSPORTER, ATP-BINDING PROTEIN"/>
    <property type="match status" value="1"/>
</dbReference>
<gene>
    <name evidence="6" type="ORF">ABID24_002990</name>
</gene>
<sequence>MNDLIIETSNLTKVYGKQKAVDNLNLHIYKGKIYGLLGRNGAGKTTTMKMILDLISPSSGNVYLWGKEISSNKSTILSNVGSLIEAPGFYHNLTARENLEIFASLRKIENKESSIKKCLELVGLSYNDKKTFSQYSMGMKQRLAIALTIMHNPDLLILDEPTNGLDPIGIYEMRKFIRNLCEQEKKTILISTHILSEIELLADDIGIIDQGKLIMENTKEDIKKMRQEYIEVSVLNIEMAKSILNELSYVHDYEVVSGNKIRIPEKGVIPYKLNEDLITNKIEVNEIHLVRESMEEFFVKVTGGEGIA</sequence>
<dbReference type="Pfam" id="PF00005">
    <property type="entry name" value="ABC_tran"/>
    <property type="match status" value="1"/>
</dbReference>
<evidence type="ECO:0000256" key="4">
    <source>
        <dbReference type="ARBA" id="ARBA00022840"/>
    </source>
</evidence>
<evidence type="ECO:0000313" key="6">
    <source>
        <dbReference type="EMBL" id="MET3751728.1"/>
    </source>
</evidence>
<evidence type="ECO:0000256" key="2">
    <source>
        <dbReference type="ARBA" id="ARBA00022448"/>
    </source>
</evidence>
<dbReference type="InterPro" id="IPR003593">
    <property type="entry name" value="AAA+_ATPase"/>
</dbReference>
<keyword evidence="2" id="KW-0813">Transport</keyword>
<dbReference type="CDD" id="cd03268">
    <property type="entry name" value="ABC_BcrA_bacitracin_resist"/>
    <property type="match status" value="1"/>
</dbReference>
<dbReference type="PANTHER" id="PTHR43335:SF4">
    <property type="entry name" value="ABC TRANSPORTER, ATP-BINDING PROTEIN"/>
    <property type="match status" value="1"/>
</dbReference>
<feature type="domain" description="ABC transporter" evidence="5">
    <location>
        <begin position="6"/>
        <end position="235"/>
    </location>
</feature>
<evidence type="ECO:0000259" key="5">
    <source>
        <dbReference type="PROSITE" id="PS50893"/>
    </source>
</evidence>
<dbReference type="InterPro" id="IPR003439">
    <property type="entry name" value="ABC_transporter-like_ATP-bd"/>
</dbReference>
<accession>A0ABV2M5J1</accession>
<dbReference type="Gene3D" id="3.40.50.300">
    <property type="entry name" value="P-loop containing nucleotide triphosphate hydrolases"/>
    <property type="match status" value="1"/>
</dbReference>
<dbReference type="InterPro" id="IPR027417">
    <property type="entry name" value="P-loop_NTPase"/>
</dbReference>
<evidence type="ECO:0000256" key="3">
    <source>
        <dbReference type="ARBA" id="ARBA00022741"/>
    </source>
</evidence>
<proteinExistence type="inferred from homology"/>
<evidence type="ECO:0000313" key="7">
    <source>
        <dbReference type="Proteomes" id="UP001549106"/>
    </source>
</evidence>
<dbReference type="EMBL" id="JBEPMJ010000027">
    <property type="protein sequence ID" value="MET3751728.1"/>
    <property type="molecule type" value="Genomic_DNA"/>
</dbReference>
<evidence type="ECO:0000256" key="1">
    <source>
        <dbReference type="ARBA" id="ARBA00005417"/>
    </source>
</evidence>
<keyword evidence="7" id="KW-1185">Reference proteome</keyword>
<organism evidence="6 7">
    <name type="scientific">Blautia caecimuris</name>
    <dbReference type="NCBI Taxonomy" id="1796615"/>
    <lineage>
        <taxon>Bacteria</taxon>
        <taxon>Bacillati</taxon>
        <taxon>Bacillota</taxon>
        <taxon>Clostridia</taxon>
        <taxon>Lachnospirales</taxon>
        <taxon>Lachnospiraceae</taxon>
        <taxon>Blautia</taxon>
    </lineage>
</organism>
<dbReference type="SMART" id="SM00382">
    <property type="entry name" value="AAA"/>
    <property type="match status" value="1"/>
</dbReference>